<feature type="region of interest" description="Disordered" evidence="1">
    <location>
        <begin position="1"/>
        <end position="26"/>
    </location>
</feature>
<name>A0ABY6PAG9_9ACTN</name>
<evidence type="ECO:0000313" key="3">
    <source>
        <dbReference type="Proteomes" id="UP001164959"/>
    </source>
</evidence>
<evidence type="ECO:0000256" key="1">
    <source>
        <dbReference type="SAM" id="MobiDB-lite"/>
    </source>
</evidence>
<feature type="compositionally biased region" description="Low complexity" evidence="1">
    <location>
        <begin position="293"/>
        <end position="311"/>
    </location>
</feature>
<dbReference type="EMBL" id="CP110636">
    <property type="protein sequence ID" value="UZJ30603.1"/>
    <property type="molecule type" value="Genomic_DNA"/>
</dbReference>
<reference evidence="2" key="1">
    <citation type="submission" date="2022-11" db="EMBL/GenBank/DDBJ databases">
        <title>Identification and genomic analyses of a novel endophytic actinobacterium Streptomyces endophytica sp. nov. with potential for biocontrol of Yam anthracnose.</title>
        <authorList>
            <person name="Huang X."/>
        </authorList>
    </citation>
    <scope>NUCLEOTIDE SEQUENCE</scope>
    <source>
        <strain evidence="2">HNM0140</strain>
    </source>
</reference>
<feature type="compositionally biased region" description="Gly residues" evidence="1">
    <location>
        <begin position="7"/>
        <end position="16"/>
    </location>
</feature>
<accession>A0ABY6PAG9</accession>
<sequence length="395" mass="42472">MADDQGVAGGGADGPGPAGPFLREYAPTGPFRHTSARTASVLFYRNGGYSVATVSGVQHHDKRALARPHTICEIALGTFVTTLQLELPAAGGTTFFKAEVEIHWTVSDPHLAATEVVTDVAQRLTAPTLERLREVSAEFPVNQAEQADRAITRQCAGGRWDDLGADLGLRVRLYVRLRVDDRTIHHMDDIRDAHASAELTRVHQNKFRAMLQGGELDQLSYMLAAEPEAAKAFLEKIRQEGRADEKERVERLFAMVDSGQIHSTDVETQALELLNRGRHSVQGPSARCPPAGTPRSWAPARPSRSPRTGSRTTRRPGRAPVVPGQGRPGGRRSGGRRARAAAPPPAQPRRRMVLGGGGLMTADGGTRNSPTRSCRCRTGVGTATTGRGNASPNGC</sequence>
<evidence type="ECO:0008006" key="4">
    <source>
        <dbReference type="Google" id="ProtNLM"/>
    </source>
</evidence>
<feature type="compositionally biased region" description="Basic residues" evidence="1">
    <location>
        <begin position="329"/>
        <end position="339"/>
    </location>
</feature>
<proteinExistence type="predicted"/>
<protein>
    <recommendedName>
        <fullName evidence="4">Band 7 domain-containing protein</fullName>
    </recommendedName>
</protein>
<gene>
    <name evidence="2" type="ORF">OJ254_09850</name>
</gene>
<feature type="region of interest" description="Disordered" evidence="1">
    <location>
        <begin position="278"/>
        <end position="373"/>
    </location>
</feature>
<evidence type="ECO:0000313" key="2">
    <source>
        <dbReference type="EMBL" id="UZJ30603.1"/>
    </source>
</evidence>
<keyword evidence="3" id="KW-1185">Reference proteome</keyword>
<organism evidence="2 3">
    <name type="scientific">Streptomyces endophytica</name>
    <dbReference type="NCBI Taxonomy" id="2991496"/>
    <lineage>
        <taxon>Bacteria</taxon>
        <taxon>Bacillati</taxon>
        <taxon>Actinomycetota</taxon>
        <taxon>Actinomycetes</taxon>
        <taxon>Kitasatosporales</taxon>
        <taxon>Streptomycetaceae</taxon>
        <taxon>Streptomyces</taxon>
    </lineage>
</organism>
<dbReference type="RefSeq" id="WP_265362037.1">
    <property type="nucleotide sequence ID" value="NZ_CP110636.1"/>
</dbReference>
<dbReference type="Proteomes" id="UP001164959">
    <property type="component" value="Chromosome"/>
</dbReference>